<protein>
    <submittedName>
        <fullName evidence="2 4">Uncharacterized protein</fullName>
    </submittedName>
</protein>
<reference evidence="2 4" key="1">
    <citation type="submission" date="2020-01" db="EMBL/GenBank/DDBJ databases">
        <authorList>
            <consortium name="DOE Joint Genome Institute"/>
            <person name="Haridas S."/>
            <person name="Albert R."/>
            <person name="Binder M."/>
            <person name="Bloem J."/>
            <person name="Labutti K."/>
            <person name="Salamov A."/>
            <person name="Andreopoulos B."/>
            <person name="Baker S.E."/>
            <person name="Barry K."/>
            <person name="Bills G."/>
            <person name="Bluhm B.H."/>
            <person name="Cannon C."/>
            <person name="Castanera R."/>
            <person name="Culley D.E."/>
            <person name="Daum C."/>
            <person name="Ezra D."/>
            <person name="Gonzalez J.B."/>
            <person name="Henrissat B."/>
            <person name="Kuo A."/>
            <person name="Liang C."/>
            <person name="Lipzen A."/>
            <person name="Lutzoni F."/>
            <person name="Magnuson J."/>
            <person name="Mondo S."/>
            <person name="Nolan M."/>
            <person name="Ohm R."/>
            <person name="Pangilinan J."/>
            <person name="Park H.-J."/>
            <person name="Ramirez L."/>
            <person name="Alfaro M."/>
            <person name="Sun H."/>
            <person name="Tritt A."/>
            <person name="Yoshinaga Y."/>
            <person name="Zwiers L.-H."/>
            <person name="Turgeon B.G."/>
            <person name="Goodwin S.B."/>
            <person name="Spatafora J.W."/>
            <person name="Crous P.W."/>
            <person name="Grigoriev I.V."/>
        </authorList>
    </citation>
    <scope>NUCLEOTIDE SEQUENCE</scope>
    <source>
        <strain evidence="2 4">CBS 781.70</strain>
    </source>
</reference>
<evidence type="ECO:0000313" key="3">
    <source>
        <dbReference type="Proteomes" id="UP000504638"/>
    </source>
</evidence>
<organism evidence="2">
    <name type="scientific">Eremomyces bilateralis CBS 781.70</name>
    <dbReference type="NCBI Taxonomy" id="1392243"/>
    <lineage>
        <taxon>Eukaryota</taxon>
        <taxon>Fungi</taxon>
        <taxon>Dikarya</taxon>
        <taxon>Ascomycota</taxon>
        <taxon>Pezizomycotina</taxon>
        <taxon>Dothideomycetes</taxon>
        <taxon>Dothideomycetes incertae sedis</taxon>
        <taxon>Eremomycetales</taxon>
        <taxon>Eremomycetaceae</taxon>
        <taxon>Eremomyces</taxon>
    </lineage>
</organism>
<evidence type="ECO:0000313" key="2">
    <source>
        <dbReference type="EMBL" id="KAF1808765.1"/>
    </source>
</evidence>
<dbReference type="GeneID" id="54414966"/>
<proteinExistence type="predicted"/>
<reference evidence="4" key="2">
    <citation type="submission" date="2020-04" db="EMBL/GenBank/DDBJ databases">
        <authorList>
            <consortium name="NCBI Genome Project"/>
        </authorList>
    </citation>
    <scope>NUCLEOTIDE SEQUENCE</scope>
    <source>
        <strain evidence="4">CBS 781.70</strain>
    </source>
</reference>
<feature type="compositionally biased region" description="Polar residues" evidence="1">
    <location>
        <begin position="1"/>
        <end position="11"/>
    </location>
</feature>
<accession>A0A6G1FSD1</accession>
<name>A0A6G1FSD1_9PEZI</name>
<dbReference type="Proteomes" id="UP000504638">
    <property type="component" value="Unplaced"/>
</dbReference>
<evidence type="ECO:0000256" key="1">
    <source>
        <dbReference type="SAM" id="MobiDB-lite"/>
    </source>
</evidence>
<sequence length="190" mass="20918">MGHHGNTTHQSRAPCFSSSSSRQGPGLDVLKLHAFFNFCRLVLHDSGTLPCIRAIRVLGTLSMSWFGISGTLLSQRLSYSTFTVSTESRTRGSEDVFHPEGREVVRCNGTPMSHCFSNNPEFRQPRPNAICRIIFRCLLHILHKLAAWVPVFLGPTAAQSSKAPYYSMSISEPLLEVGIPTSRGIACNAL</sequence>
<gene>
    <name evidence="2 4" type="ORF">P152DRAFT_208365</name>
</gene>
<dbReference type="RefSeq" id="XP_033530396.1">
    <property type="nucleotide sequence ID" value="XM_033674396.1"/>
</dbReference>
<feature type="region of interest" description="Disordered" evidence="1">
    <location>
        <begin position="1"/>
        <end position="22"/>
    </location>
</feature>
<dbReference type="AlphaFoldDB" id="A0A6G1FSD1"/>
<dbReference type="EMBL" id="ML975179">
    <property type="protein sequence ID" value="KAF1808765.1"/>
    <property type="molecule type" value="Genomic_DNA"/>
</dbReference>
<reference evidence="4" key="3">
    <citation type="submission" date="2025-04" db="UniProtKB">
        <authorList>
            <consortium name="RefSeq"/>
        </authorList>
    </citation>
    <scope>IDENTIFICATION</scope>
    <source>
        <strain evidence="4">CBS 781.70</strain>
    </source>
</reference>
<evidence type="ECO:0000313" key="4">
    <source>
        <dbReference type="RefSeq" id="XP_033530396.1"/>
    </source>
</evidence>
<keyword evidence="3" id="KW-1185">Reference proteome</keyword>